<dbReference type="InterPro" id="IPR036034">
    <property type="entry name" value="PDZ_sf"/>
</dbReference>
<accession>A0A521FZJ6</accession>
<name>A0A521FZJ6_9BACT</name>
<dbReference type="InterPro" id="IPR001478">
    <property type="entry name" value="PDZ"/>
</dbReference>
<proteinExistence type="inferred from homology"/>
<dbReference type="EC" id="3.4.21.102" evidence="9"/>
<feature type="chain" id="PRO_5021779853" evidence="7">
    <location>
        <begin position="25"/>
        <end position="424"/>
    </location>
</feature>
<evidence type="ECO:0000256" key="3">
    <source>
        <dbReference type="ARBA" id="ARBA00022801"/>
    </source>
</evidence>
<dbReference type="GO" id="GO:0004252">
    <property type="term" value="F:serine-type endopeptidase activity"/>
    <property type="evidence" value="ECO:0007669"/>
    <property type="project" value="UniProtKB-EC"/>
</dbReference>
<dbReference type="InterPro" id="IPR029045">
    <property type="entry name" value="ClpP/crotonase-like_dom_sf"/>
</dbReference>
<dbReference type="PANTHER" id="PTHR32060">
    <property type="entry name" value="TAIL-SPECIFIC PROTEASE"/>
    <property type="match status" value="1"/>
</dbReference>
<dbReference type="SUPFAM" id="SSF52096">
    <property type="entry name" value="ClpP/crotonase"/>
    <property type="match status" value="1"/>
</dbReference>
<feature type="signal peptide" evidence="7">
    <location>
        <begin position="1"/>
        <end position="24"/>
    </location>
</feature>
<dbReference type="SMART" id="SM00228">
    <property type="entry name" value="PDZ"/>
    <property type="match status" value="1"/>
</dbReference>
<dbReference type="SMART" id="SM00245">
    <property type="entry name" value="TSPc"/>
    <property type="match status" value="1"/>
</dbReference>
<dbReference type="GO" id="GO:0007165">
    <property type="term" value="P:signal transduction"/>
    <property type="evidence" value="ECO:0007669"/>
    <property type="project" value="TreeGrafter"/>
</dbReference>
<sequence>MKHSLLRHCVVAAFFAALSAAPLAAEVQKNQTPAAEIYSNLETFATILDMVQKHYVEETRGTDILAGAVNGMLGTLDPHSSYLSPKDFKELQEDTNGSFSGVGIEVTVRDGLLIVVSPIAGTPAYFQGIKAGDQIVKINGQATADMNLNDAIMQLRGKIGEKVTLTVSREGQPQSQDIVLIRSLIPQHSIVAAELAPGLHHIQITNFQADTVRDFKDALSKAAKKRPVTGLLLDLRNDPGGLLEQAVSLADLFIQQGLIVSTKGRDKEQDMLFEARSGIEKYAFPMVVLVNEGSASAAEIVAGALQDHKRALILGTKTFGKGSVQTVVPLPNGAGLRLTTARYYTPNGRSIQETGIEPDIVVPLEESEEVGKQQIREKDLHHHFENKELKKKDKKKGGKKEDAQQIKKDNQLSTALFILQHLPQ</sequence>
<evidence type="ECO:0000256" key="7">
    <source>
        <dbReference type="SAM" id="SignalP"/>
    </source>
</evidence>
<feature type="domain" description="PDZ" evidence="8">
    <location>
        <begin position="88"/>
        <end position="156"/>
    </location>
</feature>
<dbReference type="PROSITE" id="PS50106">
    <property type="entry name" value="PDZ"/>
    <property type="match status" value="1"/>
</dbReference>
<evidence type="ECO:0000259" key="8">
    <source>
        <dbReference type="PROSITE" id="PS50106"/>
    </source>
</evidence>
<keyword evidence="4 5" id="KW-0720">Serine protease</keyword>
<dbReference type="EMBL" id="NQJD01000035">
    <property type="protein sequence ID" value="TAA74193.1"/>
    <property type="molecule type" value="Genomic_DNA"/>
</dbReference>
<feature type="region of interest" description="Disordered" evidence="6">
    <location>
        <begin position="367"/>
        <end position="408"/>
    </location>
</feature>
<keyword evidence="10" id="KW-1185">Reference proteome</keyword>
<evidence type="ECO:0000313" key="9">
    <source>
        <dbReference type="EMBL" id="TAA74193.1"/>
    </source>
</evidence>
<protein>
    <submittedName>
        <fullName evidence="9">Carboxyl-terminal processing protease</fullName>
        <ecNumber evidence="9">3.4.21.102</ecNumber>
    </submittedName>
</protein>
<evidence type="ECO:0000256" key="1">
    <source>
        <dbReference type="ARBA" id="ARBA00009179"/>
    </source>
</evidence>
<dbReference type="InterPro" id="IPR055210">
    <property type="entry name" value="CtpA/B_N"/>
</dbReference>
<reference evidence="9" key="1">
    <citation type="submission" date="2017-07" db="EMBL/GenBank/DDBJ databases">
        <title>The cable genome - Insights into the physiology and evolution of filamentous bacteria capable of sulfide oxidation via long distance electron transfer.</title>
        <authorList>
            <person name="Thorup C."/>
            <person name="Bjerg J.T."/>
            <person name="Schreiber L."/>
            <person name="Nielsen L.P."/>
            <person name="Kjeldsen K.U."/>
            <person name="Boesen T."/>
            <person name="Boggild A."/>
            <person name="Meysman F."/>
            <person name="Geelhoed J."/>
            <person name="Schramm A."/>
        </authorList>
    </citation>
    <scope>NUCLEOTIDE SEQUENCE [LARGE SCALE GENOMIC DNA]</scope>
    <source>
        <strain evidence="9">GS</strain>
    </source>
</reference>
<evidence type="ECO:0000256" key="5">
    <source>
        <dbReference type="RuleBase" id="RU004404"/>
    </source>
</evidence>
<dbReference type="Gene3D" id="3.90.226.10">
    <property type="entry name" value="2-enoyl-CoA Hydratase, Chain A, domain 1"/>
    <property type="match status" value="1"/>
</dbReference>
<evidence type="ECO:0000256" key="6">
    <source>
        <dbReference type="SAM" id="MobiDB-lite"/>
    </source>
</evidence>
<dbReference type="FunFam" id="2.30.42.10:FF:000063">
    <property type="entry name" value="Peptidase, S41 family"/>
    <property type="match status" value="1"/>
</dbReference>
<keyword evidence="2 5" id="KW-0645">Protease</keyword>
<dbReference type="GO" id="GO:0006508">
    <property type="term" value="P:proteolysis"/>
    <property type="evidence" value="ECO:0007669"/>
    <property type="project" value="UniProtKB-KW"/>
</dbReference>
<comment type="similarity">
    <text evidence="1 5">Belongs to the peptidase S41A family.</text>
</comment>
<comment type="caution">
    <text evidence="9">The sequence shown here is derived from an EMBL/GenBank/DDBJ whole genome shotgun (WGS) entry which is preliminary data.</text>
</comment>
<keyword evidence="7" id="KW-0732">Signal</keyword>
<dbReference type="InterPro" id="IPR005151">
    <property type="entry name" value="Tail-specific_protease"/>
</dbReference>
<evidence type="ECO:0000256" key="4">
    <source>
        <dbReference type="ARBA" id="ARBA00022825"/>
    </source>
</evidence>
<dbReference type="InterPro" id="IPR004447">
    <property type="entry name" value="Peptidase_S41A"/>
</dbReference>
<dbReference type="Pfam" id="PF13180">
    <property type="entry name" value="PDZ_2"/>
    <property type="match status" value="1"/>
</dbReference>
<dbReference type="Pfam" id="PF03572">
    <property type="entry name" value="Peptidase_S41"/>
    <property type="match status" value="1"/>
</dbReference>
<dbReference type="Gene3D" id="2.30.42.10">
    <property type="match status" value="1"/>
</dbReference>
<dbReference type="Pfam" id="PF22694">
    <property type="entry name" value="CtpB_N-like"/>
    <property type="match status" value="1"/>
</dbReference>
<keyword evidence="3 5" id="KW-0378">Hydrolase</keyword>
<gene>
    <name evidence="9" type="ORF">CDV28_1352</name>
</gene>
<evidence type="ECO:0000256" key="2">
    <source>
        <dbReference type="ARBA" id="ARBA00022670"/>
    </source>
</evidence>
<dbReference type="GO" id="GO:0030288">
    <property type="term" value="C:outer membrane-bounded periplasmic space"/>
    <property type="evidence" value="ECO:0007669"/>
    <property type="project" value="TreeGrafter"/>
</dbReference>
<organism evidence="9 10">
    <name type="scientific">Candidatus Electronema aureum</name>
    <dbReference type="NCBI Taxonomy" id="2005002"/>
    <lineage>
        <taxon>Bacteria</taxon>
        <taxon>Pseudomonadati</taxon>
        <taxon>Thermodesulfobacteriota</taxon>
        <taxon>Desulfobulbia</taxon>
        <taxon>Desulfobulbales</taxon>
        <taxon>Desulfobulbaceae</taxon>
        <taxon>Candidatus Electronema</taxon>
    </lineage>
</organism>
<dbReference type="AlphaFoldDB" id="A0A521FZJ6"/>
<feature type="compositionally biased region" description="Basic and acidic residues" evidence="6">
    <location>
        <begin position="399"/>
        <end position="408"/>
    </location>
</feature>
<dbReference type="FunFam" id="3.90.226.10:FF:000029">
    <property type="entry name" value="Peptidase, S41 family"/>
    <property type="match status" value="1"/>
</dbReference>
<dbReference type="Gene3D" id="3.30.750.44">
    <property type="match status" value="1"/>
</dbReference>
<evidence type="ECO:0000313" key="10">
    <source>
        <dbReference type="Proteomes" id="UP000316238"/>
    </source>
</evidence>
<dbReference type="CDD" id="cd06782">
    <property type="entry name" value="cpPDZ_CPP-like"/>
    <property type="match status" value="1"/>
</dbReference>
<dbReference type="SUPFAM" id="SSF50156">
    <property type="entry name" value="PDZ domain-like"/>
    <property type="match status" value="1"/>
</dbReference>
<dbReference type="CDD" id="cd07560">
    <property type="entry name" value="Peptidase_S41_CPP"/>
    <property type="match status" value="1"/>
</dbReference>
<dbReference type="Proteomes" id="UP000316238">
    <property type="component" value="Unassembled WGS sequence"/>
</dbReference>
<dbReference type="PANTHER" id="PTHR32060:SF30">
    <property type="entry name" value="CARBOXY-TERMINAL PROCESSING PROTEASE CTPA"/>
    <property type="match status" value="1"/>
</dbReference>
<dbReference type="NCBIfam" id="TIGR00225">
    <property type="entry name" value="prc"/>
    <property type="match status" value="1"/>
</dbReference>
<feature type="compositionally biased region" description="Basic and acidic residues" evidence="6">
    <location>
        <begin position="369"/>
        <end position="391"/>
    </location>
</feature>